<gene>
    <name evidence="1" type="ORF">FHX75_111342</name>
</gene>
<organism evidence="1 2">
    <name type="scientific">Micromonospora palomenae</name>
    <dbReference type="NCBI Taxonomy" id="1461247"/>
    <lineage>
        <taxon>Bacteria</taxon>
        <taxon>Bacillati</taxon>
        <taxon>Actinomycetota</taxon>
        <taxon>Actinomycetes</taxon>
        <taxon>Micromonosporales</taxon>
        <taxon>Micromonosporaceae</taxon>
        <taxon>Micromonospora</taxon>
    </lineage>
</organism>
<dbReference type="Proteomes" id="UP000319927">
    <property type="component" value="Unassembled WGS sequence"/>
</dbReference>
<accession>A0A561WWH4</accession>
<evidence type="ECO:0000313" key="1">
    <source>
        <dbReference type="EMBL" id="TWG28191.1"/>
    </source>
</evidence>
<reference evidence="1 2" key="1">
    <citation type="submission" date="2019-06" db="EMBL/GenBank/DDBJ databases">
        <title>Sequencing the genomes of 1000 actinobacteria strains.</title>
        <authorList>
            <person name="Klenk H.-P."/>
        </authorList>
    </citation>
    <scope>NUCLEOTIDE SEQUENCE [LARGE SCALE GENOMIC DNA]</scope>
    <source>
        <strain evidence="1 2">DSM 102131</strain>
    </source>
</reference>
<dbReference type="EMBL" id="VIXA01000001">
    <property type="protein sequence ID" value="TWG28191.1"/>
    <property type="molecule type" value="Genomic_DNA"/>
</dbReference>
<dbReference type="RefSeq" id="WP_154937152.1">
    <property type="nucleotide sequence ID" value="NZ_VIXA01000001.1"/>
</dbReference>
<proteinExistence type="predicted"/>
<comment type="caution">
    <text evidence="1">The sequence shown here is derived from an EMBL/GenBank/DDBJ whole genome shotgun (WGS) entry which is preliminary data.</text>
</comment>
<evidence type="ECO:0000313" key="2">
    <source>
        <dbReference type="Proteomes" id="UP000319927"/>
    </source>
</evidence>
<sequence length="137" mass="14265">MSEPHLDVLHRLLQHQGYALALDELAQACAQQPDEVCALLSQAATIAATQAQITALTDAANLLCDVHASADADTVLSLRERLDRVASALTTALAQRDKATAALRRTCQALISTDSALVTTCDVTSAATGQPDAATTP</sequence>
<name>A0A561WWH4_9ACTN</name>
<dbReference type="OrthoDB" id="3391241at2"/>
<dbReference type="AlphaFoldDB" id="A0A561WWH4"/>
<protein>
    <submittedName>
        <fullName evidence="1">Uncharacterized protein</fullName>
    </submittedName>
</protein>
<keyword evidence="2" id="KW-1185">Reference proteome</keyword>